<feature type="compositionally biased region" description="Basic and acidic residues" evidence="3">
    <location>
        <begin position="276"/>
        <end position="285"/>
    </location>
</feature>
<evidence type="ECO:0000256" key="4">
    <source>
        <dbReference type="SAM" id="SignalP"/>
    </source>
</evidence>
<sequence length="305" mass="34566">MFKKSLAGLSLLALAQCIAAHGGHEHGGPAAGESMQQYAQRHMSSEHHIDSFDTASFFQLHDLNRDGIWDRSEIEAIYGVHHVYSQKKSKDEEEHQKKADAIVNAVLQILDANRDGRIDVKELEKVGLAALPNFDHMGAEGHHYDVESEFFLHHEEQYHSTPETQTDESYTHPEDIEHFSHHERIERQEAEREAKFAGLSVEEVLAAQEAAEAAAQQQPMGVNPEDLHPAQQGIPAPARPPVIRMPPPEKQDPAVKYAAEKPNREEWGAGEQGYKTPKDAGDRMRKNLPYKSRMQYKFRRNWGDF</sequence>
<dbReference type="Pfam" id="PF13202">
    <property type="entry name" value="EF-hand_5"/>
    <property type="match status" value="1"/>
</dbReference>
<feature type="chain" id="PRO_5040496321" description="EF-hand domain-containing protein" evidence="4">
    <location>
        <begin position="21"/>
        <end position="305"/>
    </location>
</feature>
<dbReference type="PROSITE" id="PS50222">
    <property type="entry name" value="EF_HAND_2"/>
    <property type="match status" value="1"/>
</dbReference>
<dbReference type="SUPFAM" id="SSF47473">
    <property type="entry name" value="EF-hand"/>
    <property type="match status" value="1"/>
</dbReference>
<proteinExistence type="predicted"/>
<dbReference type="InterPro" id="IPR018247">
    <property type="entry name" value="EF_Hand_1_Ca_BS"/>
</dbReference>
<comment type="caution">
    <text evidence="6">The sequence shown here is derived from an EMBL/GenBank/DDBJ whole genome shotgun (WGS) entry which is preliminary data.</text>
</comment>
<protein>
    <recommendedName>
        <fullName evidence="5">EF-hand domain-containing protein</fullName>
    </recommendedName>
</protein>
<accession>A0A9P5X999</accession>
<keyword evidence="2" id="KW-0106">Calcium</keyword>
<reference evidence="6" key="1">
    <citation type="submission" date="2020-11" db="EMBL/GenBank/DDBJ databases">
        <authorList>
            <consortium name="DOE Joint Genome Institute"/>
            <person name="Ahrendt S."/>
            <person name="Riley R."/>
            <person name="Andreopoulos W."/>
            <person name="Labutti K."/>
            <person name="Pangilinan J."/>
            <person name="Ruiz-Duenas F.J."/>
            <person name="Barrasa J.M."/>
            <person name="Sanchez-Garcia M."/>
            <person name="Camarero S."/>
            <person name="Miyauchi S."/>
            <person name="Serrano A."/>
            <person name="Linde D."/>
            <person name="Babiker R."/>
            <person name="Drula E."/>
            <person name="Ayuso-Fernandez I."/>
            <person name="Pacheco R."/>
            <person name="Padilla G."/>
            <person name="Ferreira P."/>
            <person name="Barriuso J."/>
            <person name="Kellner H."/>
            <person name="Castanera R."/>
            <person name="Alfaro M."/>
            <person name="Ramirez L."/>
            <person name="Pisabarro A.G."/>
            <person name="Kuo A."/>
            <person name="Tritt A."/>
            <person name="Lipzen A."/>
            <person name="He G."/>
            <person name="Yan M."/>
            <person name="Ng V."/>
            <person name="Cullen D."/>
            <person name="Martin F."/>
            <person name="Rosso M.-N."/>
            <person name="Henrissat B."/>
            <person name="Hibbett D."/>
            <person name="Martinez A.T."/>
            <person name="Grigoriev I.V."/>
        </authorList>
    </citation>
    <scope>NUCLEOTIDE SEQUENCE</scope>
    <source>
        <strain evidence="6">MF-IS2</strain>
    </source>
</reference>
<feature type="domain" description="EF-hand" evidence="5">
    <location>
        <begin position="98"/>
        <end position="133"/>
    </location>
</feature>
<evidence type="ECO:0000256" key="2">
    <source>
        <dbReference type="ARBA" id="ARBA00022837"/>
    </source>
</evidence>
<organism evidence="6 7">
    <name type="scientific">Macrolepiota fuliginosa MF-IS2</name>
    <dbReference type="NCBI Taxonomy" id="1400762"/>
    <lineage>
        <taxon>Eukaryota</taxon>
        <taxon>Fungi</taxon>
        <taxon>Dikarya</taxon>
        <taxon>Basidiomycota</taxon>
        <taxon>Agaricomycotina</taxon>
        <taxon>Agaricomycetes</taxon>
        <taxon>Agaricomycetidae</taxon>
        <taxon>Agaricales</taxon>
        <taxon>Agaricineae</taxon>
        <taxon>Agaricaceae</taxon>
        <taxon>Macrolepiota</taxon>
    </lineage>
</organism>
<dbReference type="GO" id="GO:0070062">
    <property type="term" value="C:extracellular exosome"/>
    <property type="evidence" value="ECO:0007669"/>
    <property type="project" value="TreeGrafter"/>
</dbReference>
<dbReference type="InterPro" id="IPR040250">
    <property type="entry name" value="Nucleobindin"/>
</dbReference>
<dbReference type="GO" id="GO:0005509">
    <property type="term" value="F:calcium ion binding"/>
    <property type="evidence" value="ECO:0007669"/>
    <property type="project" value="InterPro"/>
</dbReference>
<feature type="signal peptide" evidence="4">
    <location>
        <begin position="1"/>
        <end position="20"/>
    </location>
</feature>
<dbReference type="InterPro" id="IPR002048">
    <property type="entry name" value="EF_hand_dom"/>
</dbReference>
<dbReference type="GO" id="GO:0005793">
    <property type="term" value="C:endoplasmic reticulum-Golgi intermediate compartment"/>
    <property type="evidence" value="ECO:0007669"/>
    <property type="project" value="TreeGrafter"/>
</dbReference>
<evidence type="ECO:0000313" key="6">
    <source>
        <dbReference type="EMBL" id="KAF9447032.1"/>
    </source>
</evidence>
<evidence type="ECO:0000256" key="1">
    <source>
        <dbReference type="ARBA" id="ARBA00022729"/>
    </source>
</evidence>
<keyword evidence="1 4" id="KW-0732">Signal</keyword>
<evidence type="ECO:0000256" key="3">
    <source>
        <dbReference type="SAM" id="MobiDB-lite"/>
    </source>
</evidence>
<dbReference type="PROSITE" id="PS00018">
    <property type="entry name" value="EF_HAND_1"/>
    <property type="match status" value="1"/>
</dbReference>
<dbReference type="EMBL" id="MU151218">
    <property type="protein sequence ID" value="KAF9447032.1"/>
    <property type="molecule type" value="Genomic_DNA"/>
</dbReference>
<dbReference type="PANTHER" id="PTHR19237">
    <property type="entry name" value="NUCLEOBINDIN"/>
    <property type="match status" value="1"/>
</dbReference>
<evidence type="ECO:0000313" key="7">
    <source>
        <dbReference type="Proteomes" id="UP000807342"/>
    </source>
</evidence>
<dbReference type="OrthoDB" id="289247at2759"/>
<evidence type="ECO:0000259" key="5">
    <source>
        <dbReference type="PROSITE" id="PS50222"/>
    </source>
</evidence>
<dbReference type="InterPro" id="IPR011992">
    <property type="entry name" value="EF-hand-dom_pair"/>
</dbReference>
<feature type="region of interest" description="Disordered" evidence="3">
    <location>
        <begin position="260"/>
        <end position="288"/>
    </location>
</feature>
<dbReference type="Proteomes" id="UP000807342">
    <property type="component" value="Unassembled WGS sequence"/>
</dbReference>
<keyword evidence="7" id="KW-1185">Reference proteome</keyword>
<gene>
    <name evidence="6" type="ORF">P691DRAFT_776417</name>
</gene>
<dbReference type="AlphaFoldDB" id="A0A9P5X999"/>
<dbReference type="Gene3D" id="1.10.238.10">
    <property type="entry name" value="EF-hand"/>
    <property type="match status" value="1"/>
</dbReference>
<name>A0A9P5X999_9AGAR</name>
<dbReference type="PANTHER" id="PTHR19237:SF20">
    <property type="entry name" value="NUCLEOBINDIN 1"/>
    <property type="match status" value="1"/>
</dbReference>